<sequence length="232" mass="25717">MATPIPTMDHRYFKPSEQLTGAADGSRKTDRCNGNYRGDCNLSINRGTGVPEERNTSLWITGLPGSTTVPKFLASITKTGRVRSTVINGPNESTGTAAASISFFRRKDAEVLYNAIQQGRMVLEDMIPRVQWNRNRIGEEDSPSYASRVLLIAGDPLVVNQDYLDGFFKSKFVYDIDDIIDHGTVPGIDGPISRLEYRFGSWRSQASFARLALNLELRGFLLAEYGEDPCAV</sequence>
<protein>
    <recommendedName>
        <fullName evidence="3">RRM domain-containing protein</fullName>
    </recommendedName>
</protein>
<organism evidence="1 2">
    <name type="scientific">Daldinia eschscholtzii</name>
    <dbReference type="NCBI Taxonomy" id="292717"/>
    <lineage>
        <taxon>Eukaryota</taxon>
        <taxon>Fungi</taxon>
        <taxon>Dikarya</taxon>
        <taxon>Ascomycota</taxon>
        <taxon>Pezizomycotina</taxon>
        <taxon>Sordariomycetes</taxon>
        <taxon>Xylariomycetidae</taxon>
        <taxon>Xylariales</taxon>
        <taxon>Hypoxylaceae</taxon>
        <taxon>Daldinia</taxon>
    </lineage>
</organism>
<dbReference type="EMBL" id="JBANMG010000003">
    <property type="protein sequence ID" value="KAK6955897.1"/>
    <property type="molecule type" value="Genomic_DNA"/>
</dbReference>
<gene>
    <name evidence="1" type="ORF">Daesc_003543</name>
</gene>
<reference evidence="1 2" key="1">
    <citation type="journal article" date="2024" name="Front Chem Biol">
        <title>Unveiling the potential of Daldinia eschscholtzii MFLUCC 19-0629 through bioactivity and bioinformatics studies for enhanced sustainable agriculture production.</title>
        <authorList>
            <person name="Brooks S."/>
            <person name="Weaver J.A."/>
            <person name="Klomchit A."/>
            <person name="Alharthi S.A."/>
            <person name="Onlamun T."/>
            <person name="Nurani R."/>
            <person name="Vong T.K."/>
            <person name="Alberti F."/>
            <person name="Greco C."/>
        </authorList>
    </citation>
    <scope>NUCLEOTIDE SEQUENCE [LARGE SCALE GENOMIC DNA]</scope>
    <source>
        <strain evidence="1">MFLUCC 19-0629</strain>
    </source>
</reference>
<dbReference type="AlphaFoldDB" id="A0AAX6MU21"/>
<accession>A0AAX6MU21</accession>
<comment type="caution">
    <text evidence="1">The sequence shown here is derived from an EMBL/GenBank/DDBJ whole genome shotgun (WGS) entry which is preliminary data.</text>
</comment>
<evidence type="ECO:0008006" key="3">
    <source>
        <dbReference type="Google" id="ProtNLM"/>
    </source>
</evidence>
<dbReference type="Proteomes" id="UP001369815">
    <property type="component" value="Unassembled WGS sequence"/>
</dbReference>
<evidence type="ECO:0000313" key="2">
    <source>
        <dbReference type="Proteomes" id="UP001369815"/>
    </source>
</evidence>
<proteinExistence type="predicted"/>
<name>A0AAX6MU21_9PEZI</name>
<evidence type="ECO:0000313" key="1">
    <source>
        <dbReference type="EMBL" id="KAK6955897.1"/>
    </source>
</evidence>
<keyword evidence="2" id="KW-1185">Reference proteome</keyword>